<evidence type="ECO:0000256" key="2">
    <source>
        <dbReference type="ARBA" id="ARBA00022692"/>
    </source>
</evidence>
<feature type="transmembrane region" description="Helical" evidence="5">
    <location>
        <begin position="6"/>
        <end position="23"/>
    </location>
</feature>
<dbReference type="InterPro" id="IPR006029">
    <property type="entry name" value="Neurotrans-gated_channel_TM"/>
</dbReference>
<dbReference type="OrthoDB" id="6108060at2759"/>
<evidence type="ECO:0000256" key="3">
    <source>
        <dbReference type="ARBA" id="ARBA00022989"/>
    </source>
</evidence>
<gene>
    <name evidence="8" type="ORF">KP79_PYT18564</name>
</gene>
<feature type="transmembrane region" description="Helical" evidence="5">
    <location>
        <begin position="149"/>
        <end position="166"/>
    </location>
</feature>
<dbReference type="CDD" id="cd19051">
    <property type="entry name" value="LGIC_TM_cation"/>
    <property type="match status" value="1"/>
</dbReference>
<keyword evidence="2 5" id="KW-0812">Transmembrane</keyword>
<feature type="domain" description="Neurotransmitter-gated ion-channel transmembrane" evidence="7">
    <location>
        <begin position="158"/>
        <end position="347"/>
    </location>
</feature>
<dbReference type="InterPro" id="IPR006202">
    <property type="entry name" value="Neur_chan_lig-bd"/>
</dbReference>
<comment type="subcellular location">
    <subcellularLocation>
        <location evidence="1">Membrane</location>
        <topology evidence="1">Multi-pass membrane protein</topology>
    </subcellularLocation>
</comment>
<dbReference type="EMBL" id="NEDP02001812">
    <property type="protein sequence ID" value="OWF52396.1"/>
    <property type="molecule type" value="Genomic_DNA"/>
</dbReference>
<dbReference type="SUPFAM" id="SSF90112">
    <property type="entry name" value="Neurotransmitter-gated ion-channel transmembrane pore"/>
    <property type="match status" value="1"/>
</dbReference>
<dbReference type="GO" id="GO:0004888">
    <property type="term" value="F:transmembrane signaling receptor activity"/>
    <property type="evidence" value="ECO:0007669"/>
    <property type="project" value="InterPro"/>
</dbReference>
<dbReference type="STRING" id="6573.A0A210QUM6"/>
<dbReference type="Pfam" id="PF02932">
    <property type="entry name" value="Neur_chan_memb"/>
    <property type="match status" value="1"/>
</dbReference>
<evidence type="ECO:0000313" key="8">
    <source>
        <dbReference type="EMBL" id="OWF52396.1"/>
    </source>
</evidence>
<dbReference type="InterPro" id="IPR006201">
    <property type="entry name" value="Neur_channel"/>
</dbReference>
<protein>
    <submittedName>
        <fullName evidence="8">Neuronal acetylcholine receptor subunit alpha-7</fullName>
    </submittedName>
</protein>
<keyword evidence="4 5" id="KW-0472">Membrane</keyword>
<proteinExistence type="predicted"/>
<dbReference type="InterPro" id="IPR036719">
    <property type="entry name" value="Neuro-gated_channel_TM_sf"/>
</dbReference>
<feature type="domain" description="Neurotransmitter-gated ion-channel ligand-binding" evidence="6">
    <location>
        <begin position="30"/>
        <end position="116"/>
    </location>
</feature>
<feature type="transmembrane region" description="Helical" evidence="5">
    <location>
        <begin position="208"/>
        <end position="231"/>
    </location>
</feature>
<evidence type="ECO:0000313" key="9">
    <source>
        <dbReference type="Proteomes" id="UP000242188"/>
    </source>
</evidence>
<dbReference type="GO" id="GO:0005230">
    <property type="term" value="F:extracellular ligand-gated monoatomic ion channel activity"/>
    <property type="evidence" value="ECO:0007669"/>
    <property type="project" value="InterPro"/>
</dbReference>
<sequence length="356" mass="40659">MILQLQLVAVFMYFLILQVKCWLRQDVQMLHDHLLQGYNRDLGPENNQTAPIDLHVSFNLYSITEFDDKTGKLSFIGHFNLTWTDDRMSWELSQHGNITNVNMNAHKVWTPSLIVGKPYDEIKTLSSDLIKSDYFDFYLPYRKATTYSFIENVSIVGVLNTLVFLLPPDPGERTSYGVTLMLAMAVFLSSVSEKLPSTSEPHIARVSLYLLADLSLSGMIMIFTIFGLQLYSRPEDTPIPEWIKRLVLACSKRPKNGTCNQRSLTGRSDNQPKKTRWRQIKVQSINEQLADDKDGLSDKNEGYISDQITFKDKIQLSDENTEEASTDDISKSCSWKDLLRVVATVIDSMLYLSSDE</sequence>
<organism evidence="8 9">
    <name type="scientific">Mizuhopecten yessoensis</name>
    <name type="common">Japanese scallop</name>
    <name type="synonym">Patinopecten yessoensis</name>
    <dbReference type="NCBI Taxonomy" id="6573"/>
    <lineage>
        <taxon>Eukaryota</taxon>
        <taxon>Metazoa</taxon>
        <taxon>Spiralia</taxon>
        <taxon>Lophotrochozoa</taxon>
        <taxon>Mollusca</taxon>
        <taxon>Bivalvia</taxon>
        <taxon>Autobranchia</taxon>
        <taxon>Pteriomorphia</taxon>
        <taxon>Pectinida</taxon>
        <taxon>Pectinoidea</taxon>
        <taxon>Pectinidae</taxon>
        <taxon>Mizuhopecten</taxon>
    </lineage>
</organism>
<dbReference type="Proteomes" id="UP000242188">
    <property type="component" value="Unassembled WGS sequence"/>
</dbReference>
<dbReference type="Pfam" id="PF02931">
    <property type="entry name" value="Neur_chan_LBD"/>
    <property type="match status" value="1"/>
</dbReference>
<reference evidence="8 9" key="1">
    <citation type="journal article" date="2017" name="Nat. Ecol. Evol.">
        <title>Scallop genome provides insights into evolution of bilaterian karyotype and development.</title>
        <authorList>
            <person name="Wang S."/>
            <person name="Zhang J."/>
            <person name="Jiao W."/>
            <person name="Li J."/>
            <person name="Xun X."/>
            <person name="Sun Y."/>
            <person name="Guo X."/>
            <person name="Huan P."/>
            <person name="Dong B."/>
            <person name="Zhang L."/>
            <person name="Hu X."/>
            <person name="Sun X."/>
            <person name="Wang J."/>
            <person name="Zhao C."/>
            <person name="Wang Y."/>
            <person name="Wang D."/>
            <person name="Huang X."/>
            <person name="Wang R."/>
            <person name="Lv J."/>
            <person name="Li Y."/>
            <person name="Zhang Z."/>
            <person name="Liu B."/>
            <person name="Lu W."/>
            <person name="Hui Y."/>
            <person name="Liang J."/>
            <person name="Zhou Z."/>
            <person name="Hou R."/>
            <person name="Li X."/>
            <person name="Liu Y."/>
            <person name="Li H."/>
            <person name="Ning X."/>
            <person name="Lin Y."/>
            <person name="Zhao L."/>
            <person name="Xing Q."/>
            <person name="Dou J."/>
            <person name="Li Y."/>
            <person name="Mao J."/>
            <person name="Guo H."/>
            <person name="Dou H."/>
            <person name="Li T."/>
            <person name="Mu C."/>
            <person name="Jiang W."/>
            <person name="Fu Q."/>
            <person name="Fu X."/>
            <person name="Miao Y."/>
            <person name="Liu J."/>
            <person name="Yu Q."/>
            <person name="Li R."/>
            <person name="Liao H."/>
            <person name="Li X."/>
            <person name="Kong Y."/>
            <person name="Jiang Z."/>
            <person name="Chourrout D."/>
            <person name="Li R."/>
            <person name="Bao Z."/>
        </authorList>
    </citation>
    <scope>NUCLEOTIDE SEQUENCE [LARGE SCALE GENOMIC DNA]</scope>
    <source>
        <strain evidence="8 9">PY_sf001</strain>
    </source>
</reference>
<dbReference type="AlphaFoldDB" id="A0A210QUM6"/>
<evidence type="ECO:0000259" key="6">
    <source>
        <dbReference type="Pfam" id="PF02931"/>
    </source>
</evidence>
<dbReference type="InterPro" id="IPR038050">
    <property type="entry name" value="Neuro_actylchol_rec"/>
</dbReference>
<evidence type="ECO:0000259" key="7">
    <source>
        <dbReference type="Pfam" id="PF02932"/>
    </source>
</evidence>
<dbReference type="Gene3D" id="2.70.170.10">
    <property type="entry name" value="Neurotransmitter-gated ion-channel ligand-binding domain"/>
    <property type="match status" value="1"/>
</dbReference>
<keyword evidence="8" id="KW-0675">Receptor</keyword>
<dbReference type="InterPro" id="IPR036734">
    <property type="entry name" value="Neur_chan_lig-bd_sf"/>
</dbReference>
<keyword evidence="3 5" id="KW-1133">Transmembrane helix</keyword>
<keyword evidence="9" id="KW-1185">Reference proteome</keyword>
<name>A0A210QUM6_MIZYE</name>
<comment type="caution">
    <text evidence="8">The sequence shown here is derived from an EMBL/GenBank/DDBJ whole genome shotgun (WGS) entry which is preliminary data.</text>
</comment>
<dbReference type="GO" id="GO:0016020">
    <property type="term" value="C:membrane"/>
    <property type="evidence" value="ECO:0007669"/>
    <property type="project" value="UniProtKB-SubCell"/>
</dbReference>
<evidence type="ECO:0000256" key="5">
    <source>
        <dbReference type="SAM" id="Phobius"/>
    </source>
</evidence>
<dbReference type="PANTHER" id="PTHR18945">
    <property type="entry name" value="NEUROTRANSMITTER GATED ION CHANNEL"/>
    <property type="match status" value="1"/>
</dbReference>
<feature type="transmembrane region" description="Helical" evidence="5">
    <location>
        <begin position="178"/>
        <end position="196"/>
    </location>
</feature>
<evidence type="ECO:0000256" key="1">
    <source>
        <dbReference type="ARBA" id="ARBA00004141"/>
    </source>
</evidence>
<dbReference type="SUPFAM" id="SSF63712">
    <property type="entry name" value="Nicotinic receptor ligand binding domain-like"/>
    <property type="match status" value="1"/>
</dbReference>
<dbReference type="Gene3D" id="1.20.58.390">
    <property type="entry name" value="Neurotransmitter-gated ion-channel transmembrane domain"/>
    <property type="match status" value="1"/>
</dbReference>
<evidence type="ECO:0000256" key="4">
    <source>
        <dbReference type="ARBA" id="ARBA00023136"/>
    </source>
</evidence>
<accession>A0A210QUM6</accession>